<name>J9GUI0_9ZZZZ</name>
<comment type="caution">
    <text evidence="1">The sequence shown here is derived from an EMBL/GenBank/DDBJ whole genome shotgun (WGS) entry which is preliminary data.</text>
</comment>
<proteinExistence type="predicted"/>
<evidence type="ECO:0000313" key="1">
    <source>
        <dbReference type="EMBL" id="EJX06463.1"/>
    </source>
</evidence>
<organism evidence="1">
    <name type="scientific">gut metagenome</name>
    <dbReference type="NCBI Taxonomy" id="749906"/>
    <lineage>
        <taxon>unclassified sequences</taxon>
        <taxon>metagenomes</taxon>
        <taxon>organismal metagenomes</taxon>
    </lineage>
</organism>
<reference evidence="1" key="1">
    <citation type="journal article" date="2012" name="PLoS ONE">
        <title>Gene sets for utilization of primary and secondary nutrition supplies in the distal gut of endangered iberian lynx.</title>
        <authorList>
            <person name="Alcaide M."/>
            <person name="Messina E."/>
            <person name="Richter M."/>
            <person name="Bargiela R."/>
            <person name="Peplies J."/>
            <person name="Huws S.A."/>
            <person name="Newbold C.J."/>
            <person name="Golyshin P.N."/>
            <person name="Simon M.A."/>
            <person name="Lopez G."/>
            <person name="Yakimov M.M."/>
            <person name="Ferrer M."/>
        </authorList>
    </citation>
    <scope>NUCLEOTIDE SEQUENCE</scope>
</reference>
<dbReference type="EMBL" id="AMCI01001152">
    <property type="protein sequence ID" value="EJX06463.1"/>
    <property type="molecule type" value="Genomic_DNA"/>
</dbReference>
<gene>
    <name evidence="1" type="ORF">EVA_05432</name>
</gene>
<dbReference type="AlphaFoldDB" id="J9GUI0"/>
<accession>J9GUI0</accession>
<sequence>MFTLVATVVVTPGMLAALLTSFASTAGVTIRFFLPAPTALSILTTVFVLYSSIARLSMTIMSPAAALALSALRMARRLTLRFKR</sequence>
<protein>
    <submittedName>
        <fullName evidence="1">Membrane protein</fullName>
    </submittedName>
</protein>